<keyword evidence="5" id="KW-1185">Reference proteome</keyword>
<dbReference type="SMART" id="SM00448">
    <property type="entry name" value="REC"/>
    <property type="match status" value="1"/>
</dbReference>
<evidence type="ECO:0000313" key="4">
    <source>
        <dbReference type="EMBL" id="UOF92039.1"/>
    </source>
</evidence>
<sequence length="121" mass="13873">MKRVLLAEDEEVLRMLIIDSLEDTDIAIDEAADGLEAYQCFERNEYDLLMVDYMMPGMTGIEVIRKVREHPTKHDVAILMLTAKSQQKDEELAKEAGADYFLAKPFSPVKLIELVEEILRV</sequence>
<dbReference type="PANTHER" id="PTHR44591:SF3">
    <property type="entry name" value="RESPONSE REGULATORY DOMAIN-CONTAINING PROTEIN"/>
    <property type="match status" value="1"/>
</dbReference>
<accession>A0ABY4CP51</accession>
<dbReference type="InterPro" id="IPR011006">
    <property type="entry name" value="CheY-like_superfamily"/>
</dbReference>
<dbReference type="InterPro" id="IPR050595">
    <property type="entry name" value="Bact_response_regulator"/>
</dbReference>
<dbReference type="PANTHER" id="PTHR44591">
    <property type="entry name" value="STRESS RESPONSE REGULATOR PROTEIN 1"/>
    <property type="match status" value="1"/>
</dbReference>
<gene>
    <name evidence="4" type="ORF">LSG31_07350</name>
</gene>
<dbReference type="RefSeq" id="WP_347438722.1">
    <property type="nucleotide sequence ID" value="NZ_CP089291.1"/>
</dbReference>
<protein>
    <submittedName>
        <fullName evidence="4">Response regulator</fullName>
    </submittedName>
</protein>
<organism evidence="4 5">
    <name type="scientific">Fodinisporobacter ferrooxydans</name>
    <dbReference type="NCBI Taxonomy" id="2901836"/>
    <lineage>
        <taxon>Bacteria</taxon>
        <taxon>Bacillati</taxon>
        <taxon>Bacillota</taxon>
        <taxon>Bacilli</taxon>
        <taxon>Bacillales</taxon>
        <taxon>Alicyclobacillaceae</taxon>
        <taxon>Fodinisporobacter</taxon>
    </lineage>
</organism>
<dbReference type="Pfam" id="PF00072">
    <property type="entry name" value="Response_reg"/>
    <property type="match status" value="1"/>
</dbReference>
<evidence type="ECO:0000313" key="5">
    <source>
        <dbReference type="Proteomes" id="UP000830167"/>
    </source>
</evidence>
<feature type="modified residue" description="4-aspartylphosphate" evidence="2">
    <location>
        <position position="52"/>
    </location>
</feature>
<dbReference type="CDD" id="cd17546">
    <property type="entry name" value="REC_hyHK_CKI1_RcsC-like"/>
    <property type="match status" value="1"/>
</dbReference>
<dbReference type="Proteomes" id="UP000830167">
    <property type="component" value="Chromosome"/>
</dbReference>
<evidence type="ECO:0000256" key="1">
    <source>
        <dbReference type="ARBA" id="ARBA00022553"/>
    </source>
</evidence>
<dbReference type="SUPFAM" id="SSF52172">
    <property type="entry name" value="CheY-like"/>
    <property type="match status" value="1"/>
</dbReference>
<reference evidence="4" key="1">
    <citation type="submission" date="2021-12" db="EMBL/GenBank/DDBJ databases">
        <title>Alicyclobacillaceae gen. nov., sp. nov., isolated from chalcocite enrichment system.</title>
        <authorList>
            <person name="Jiang Z."/>
        </authorList>
    </citation>
    <scope>NUCLEOTIDE SEQUENCE</scope>
    <source>
        <strain evidence="4">MYW30-H2</strain>
    </source>
</reference>
<dbReference type="InterPro" id="IPR001789">
    <property type="entry name" value="Sig_transdc_resp-reg_receiver"/>
</dbReference>
<dbReference type="Gene3D" id="3.40.50.2300">
    <property type="match status" value="1"/>
</dbReference>
<dbReference type="EMBL" id="CP089291">
    <property type="protein sequence ID" value="UOF92039.1"/>
    <property type="molecule type" value="Genomic_DNA"/>
</dbReference>
<dbReference type="PROSITE" id="PS50110">
    <property type="entry name" value="RESPONSE_REGULATORY"/>
    <property type="match status" value="1"/>
</dbReference>
<proteinExistence type="predicted"/>
<keyword evidence="1 2" id="KW-0597">Phosphoprotein</keyword>
<feature type="domain" description="Response regulatory" evidence="3">
    <location>
        <begin position="3"/>
        <end position="119"/>
    </location>
</feature>
<evidence type="ECO:0000259" key="3">
    <source>
        <dbReference type="PROSITE" id="PS50110"/>
    </source>
</evidence>
<evidence type="ECO:0000256" key="2">
    <source>
        <dbReference type="PROSITE-ProRule" id="PRU00169"/>
    </source>
</evidence>
<name>A0ABY4CP51_9BACL</name>